<dbReference type="RefSeq" id="WP_380002087.1">
    <property type="nucleotide sequence ID" value="NZ_JBHSGN010000201.1"/>
</dbReference>
<evidence type="ECO:0000313" key="1">
    <source>
        <dbReference type="EMBL" id="MFC4677168.1"/>
    </source>
</evidence>
<protein>
    <submittedName>
        <fullName evidence="1">Uncharacterized protein</fullName>
    </submittedName>
</protein>
<name>A0ABV9L5S7_9BACT</name>
<accession>A0ABV9L5S7</accession>
<organism evidence="1 2">
    <name type="scientific">Dysgonomonas termitidis</name>
    <dbReference type="NCBI Taxonomy" id="1516126"/>
    <lineage>
        <taxon>Bacteria</taxon>
        <taxon>Pseudomonadati</taxon>
        <taxon>Bacteroidota</taxon>
        <taxon>Bacteroidia</taxon>
        <taxon>Bacteroidales</taxon>
        <taxon>Dysgonomonadaceae</taxon>
        <taxon>Dysgonomonas</taxon>
    </lineage>
</organism>
<gene>
    <name evidence="1" type="ORF">ACFO6W_26165</name>
</gene>
<dbReference type="EMBL" id="JBHSGN010000201">
    <property type="protein sequence ID" value="MFC4677168.1"/>
    <property type="molecule type" value="Genomic_DNA"/>
</dbReference>
<keyword evidence="2" id="KW-1185">Reference proteome</keyword>
<evidence type="ECO:0000313" key="2">
    <source>
        <dbReference type="Proteomes" id="UP001596023"/>
    </source>
</evidence>
<reference evidence="2" key="1">
    <citation type="journal article" date="2019" name="Int. J. Syst. Evol. Microbiol.">
        <title>The Global Catalogue of Microorganisms (GCM) 10K type strain sequencing project: providing services to taxonomists for standard genome sequencing and annotation.</title>
        <authorList>
            <consortium name="The Broad Institute Genomics Platform"/>
            <consortium name="The Broad Institute Genome Sequencing Center for Infectious Disease"/>
            <person name="Wu L."/>
            <person name="Ma J."/>
        </authorList>
    </citation>
    <scope>NUCLEOTIDE SEQUENCE [LARGE SCALE GENOMIC DNA]</scope>
    <source>
        <strain evidence="2">CCUG 66188</strain>
    </source>
</reference>
<proteinExistence type="predicted"/>
<comment type="caution">
    <text evidence="1">The sequence shown here is derived from an EMBL/GenBank/DDBJ whole genome shotgun (WGS) entry which is preliminary data.</text>
</comment>
<sequence length="89" mass="10568">MAYNKEYLLLKIIEIQNVVLEEKKKGWRNQKQIYEELIAPKYFISKSTFDKYLGRNAKKELAELKERNRLKDIAAGEREKVIDRGGCYV</sequence>
<dbReference type="Proteomes" id="UP001596023">
    <property type="component" value="Unassembled WGS sequence"/>
</dbReference>